<dbReference type="Proteomes" id="UP000885750">
    <property type="component" value="Unassembled WGS sequence"/>
</dbReference>
<keyword evidence="1" id="KW-0812">Transmembrane</keyword>
<accession>A0A7V2WUI9</accession>
<dbReference type="InterPro" id="IPR019196">
    <property type="entry name" value="ABC_transp_unknown"/>
</dbReference>
<dbReference type="Pfam" id="PF09822">
    <property type="entry name" value="ABC_transp_aux"/>
    <property type="match status" value="1"/>
</dbReference>
<comment type="caution">
    <text evidence="4">The sequence shown here is derived from an EMBL/GenBank/DDBJ whole genome shotgun (WGS) entry which is preliminary data.</text>
</comment>
<keyword evidence="1" id="KW-1133">Transmembrane helix</keyword>
<protein>
    <submittedName>
        <fullName evidence="4">ABC transporter</fullName>
    </submittedName>
</protein>
<dbReference type="InterPro" id="IPR055396">
    <property type="entry name" value="DUF7088"/>
</dbReference>
<feature type="transmembrane region" description="Helical" evidence="1">
    <location>
        <begin position="420"/>
        <end position="446"/>
    </location>
</feature>
<dbReference type="Pfam" id="PF23357">
    <property type="entry name" value="DUF7088"/>
    <property type="match status" value="1"/>
</dbReference>
<evidence type="ECO:0000256" key="1">
    <source>
        <dbReference type="SAM" id="Phobius"/>
    </source>
</evidence>
<evidence type="ECO:0000259" key="2">
    <source>
        <dbReference type="Pfam" id="PF09822"/>
    </source>
</evidence>
<dbReference type="EMBL" id="DRMS01000188">
    <property type="protein sequence ID" value="HFC92123.1"/>
    <property type="molecule type" value="Genomic_DNA"/>
</dbReference>
<keyword evidence="1" id="KW-0472">Membrane</keyword>
<proteinExistence type="predicted"/>
<name>A0A7V2WUI9_LEUMU</name>
<feature type="domain" description="ABC-type uncharacterised transport system" evidence="2">
    <location>
        <begin position="149"/>
        <end position="381"/>
    </location>
</feature>
<feature type="domain" description="DUF7088" evidence="3">
    <location>
        <begin position="41"/>
        <end position="123"/>
    </location>
</feature>
<gene>
    <name evidence="4" type="ORF">ENJ51_04850</name>
</gene>
<evidence type="ECO:0000259" key="3">
    <source>
        <dbReference type="Pfam" id="PF23357"/>
    </source>
</evidence>
<reference evidence="4" key="1">
    <citation type="journal article" date="2020" name="mSystems">
        <title>Genome- and Community-Level Interaction Insights into Carbon Utilization and Element Cycling Functions of Hydrothermarchaeota in Hydrothermal Sediment.</title>
        <authorList>
            <person name="Zhou Z."/>
            <person name="Liu Y."/>
            <person name="Xu W."/>
            <person name="Pan J."/>
            <person name="Luo Z.H."/>
            <person name="Li M."/>
        </authorList>
    </citation>
    <scope>NUCLEOTIDE SEQUENCE [LARGE SCALE GENOMIC DNA]</scope>
    <source>
        <strain evidence="4">HyVt-493</strain>
    </source>
</reference>
<organism evidence="4">
    <name type="scientific">Leucothrix mucor</name>
    <dbReference type="NCBI Taxonomy" id="45248"/>
    <lineage>
        <taxon>Bacteria</taxon>
        <taxon>Pseudomonadati</taxon>
        <taxon>Pseudomonadota</taxon>
        <taxon>Gammaproteobacteria</taxon>
        <taxon>Thiotrichales</taxon>
        <taxon>Thiotrichaceae</taxon>
        <taxon>Leucothrix</taxon>
    </lineage>
</organism>
<dbReference type="AlphaFoldDB" id="A0A7V2WUI9"/>
<sequence length="451" mass="50788">MKNFLLKLNKLSSRLLFLVLTGIVAWLSYQTPFTFDATRGNRNTLAEPTQQLLKGLQQPLIFTAYVPDEPELHQQLRELVAKYQKFNHQVSLDIINPDINPERAQQDGVQNQRQVVLRLGKQSEVLGSVSEQSVVNAIQRLQRNDHRLVIFLEGHKEAELFDNSSAGLSDLANELESKGYKLQPHALLNTGSIPKNTSFVVIAAPKQAYTPDEVTILQDYIQQGGNLLWLEEPKSKSGLTALQKTLTINIPEGRLLSIDNKPRIDINSPTLIPITRYGEADVMRQQQGQTLFSYATLVQRDLAKKPTWDFDAILTTSNKVWLETNSTPLSKNIQYDQDSNDIAGPVSLGIALSKEGKGKDGKQQRIIVIGDSNFMRNGFIGYAGNLELSEHLFNWLSANEHLLVIPAKVAPDTKIELQDWQLYTIGIFFLFILPIGLISIGLVRWIRRKRS</sequence>
<evidence type="ECO:0000313" key="4">
    <source>
        <dbReference type="EMBL" id="HFC92123.1"/>
    </source>
</evidence>